<evidence type="ECO:0000256" key="1">
    <source>
        <dbReference type="SAM" id="MobiDB-lite"/>
    </source>
</evidence>
<accession>A0A226DFA4</accession>
<dbReference type="OrthoDB" id="8918678at2759"/>
<dbReference type="AlphaFoldDB" id="A0A226DFA4"/>
<evidence type="ECO:0000313" key="2">
    <source>
        <dbReference type="EMBL" id="OXA43658.1"/>
    </source>
</evidence>
<sequence>MNSNRYGCYRAPHRTDGSPFSKCSTVDGVIGQDDSRFKDVQTNQNRSLRLRTTPLRATDKLLALRNGYGSSPSPGVKHVSHRRNRKEFGQEGREISSFVESKLNYAKRLIDFGFMKEAYSYCEELTKSLLWRHGIHRKEQELAKDILAVTEELLVTCDEVRRSPGDQVWVRELRKIVQRDDKVSPEDVAIFWPISVFKTPRTRDRCLQPKLRILARQGSKFIVPVRQPGCVSQLRDIAANTLDLKYLEYSMDPIRIPVPPVPLFVEKSDPQSISGLRCIRFNSSNKSKLKKSRDRPQSRPSRPGPLTSSPHTMASGKLRLAQIQPEQTPLFYDQMIQPGGMSLDTRALTQKWVFHSQPTHAKTMLETFDKNAMILPDHTKIQQSYKQNHSGDDDENSDGKLPSPLKD</sequence>
<comment type="caution">
    <text evidence="2">The sequence shown here is derived from an EMBL/GenBank/DDBJ whole genome shotgun (WGS) entry which is preliminary data.</text>
</comment>
<feature type="region of interest" description="Disordered" evidence="1">
    <location>
        <begin position="285"/>
        <end position="313"/>
    </location>
</feature>
<organism evidence="2 3">
    <name type="scientific">Folsomia candida</name>
    <name type="common">Springtail</name>
    <dbReference type="NCBI Taxonomy" id="158441"/>
    <lineage>
        <taxon>Eukaryota</taxon>
        <taxon>Metazoa</taxon>
        <taxon>Ecdysozoa</taxon>
        <taxon>Arthropoda</taxon>
        <taxon>Hexapoda</taxon>
        <taxon>Collembola</taxon>
        <taxon>Entomobryomorpha</taxon>
        <taxon>Isotomoidea</taxon>
        <taxon>Isotomidae</taxon>
        <taxon>Proisotominae</taxon>
        <taxon>Folsomia</taxon>
    </lineage>
</organism>
<proteinExistence type="predicted"/>
<name>A0A226DFA4_FOLCA</name>
<gene>
    <name evidence="2" type="ORF">Fcan01_21671</name>
</gene>
<keyword evidence="3" id="KW-1185">Reference proteome</keyword>
<feature type="region of interest" description="Disordered" evidence="1">
    <location>
        <begin position="378"/>
        <end position="407"/>
    </location>
</feature>
<evidence type="ECO:0000313" key="3">
    <source>
        <dbReference type="Proteomes" id="UP000198287"/>
    </source>
</evidence>
<dbReference type="Proteomes" id="UP000198287">
    <property type="component" value="Unassembled WGS sequence"/>
</dbReference>
<dbReference type="EMBL" id="LNIX01000021">
    <property type="protein sequence ID" value="OXA43658.1"/>
    <property type="molecule type" value="Genomic_DNA"/>
</dbReference>
<protein>
    <submittedName>
        <fullName evidence="2">Protein transport protein Sec16B</fullName>
    </submittedName>
</protein>
<reference evidence="2 3" key="1">
    <citation type="submission" date="2015-12" db="EMBL/GenBank/DDBJ databases">
        <title>The genome of Folsomia candida.</title>
        <authorList>
            <person name="Faddeeva A."/>
            <person name="Derks M.F."/>
            <person name="Anvar Y."/>
            <person name="Smit S."/>
            <person name="Van Straalen N."/>
            <person name="Roelofs D."/>
        </authorList>
    </citation>
    <scope>NUCLEOTIDE SEQUENCE [LARGE SCALE GENOMIC DNA]</scope>
    <source>
        <strain evidence="2 3">VU population</strain>
        <tissue evidence="2">Whole body</tissue>
    </source>
</reference>